<dbReference type="InterPro" id="IPR043128">
    <property type="entry name" value="Rev_trsase/Diguanyl_cyclase"/>
</dbReference>
<dbReference type="InterPro" id="IPR000160">
    <property type="entry name" value="GGDEF_dom"/>
</dbReference>
<dbReference type="SUPFAM" id="SSF55073">
    <property type="entry name" value="Nucleotide cyclase"/>
    <property type="match status" value="1"/>
</dbReference>
<evidence type="ECO:0000259" key="3">
    <source>
        <dbReference type="PROSITE" id="PS51371"/>
    </source>
</evidence>
<feature type="domain" description="GGDEF" evidence="2">
    <location>
        <begin position="140"/>
        <end position="268"/>
    </location>
</feature>
<feature type="domain" description="CBS" evidence="3">
    <location>
        <begin position="5"/>
        <end position="62"/>
    </location>
</feature>
<dbReference type="SMART" id="SM00116">
    <property type="entry name" value="CBS"/>
    <property type="match status" value="2"/>
</dbReference>
<dbReference type="Gene3D" id="3.10.580.10">
    <property type="entry name" value="CBS-domain"/>
    <property type="match status" value="1"/>
</dbReference>
<dbReference type="PROSITE" id="PS51371">
    <property type="entry name" value="CBS"/>
    <property type="match status" value="2"/>
</dbReference>
<sequence>MEDLISEELQYITSGKSVQYAARLMDELGVNSLVVNDQGQITGILTSKDIRSVHPNRIVADAMTGNPICIPKSTFIGDAISIMEQHQVKRLIVKDGNHAEGIVTREVLKTTLGKYEDLLTGLYRSAYMEYVFNHFVALNRMFHILFIDLNDFGLINKKHGHPVGDDVLIHFSTLLKNITNEQDYICRYGGDEFVIISTRKLQEVEKLIQQLTEPMHVMNITLSAAVGYINGFDHNYASSSFREMISKASMISTSLKPAYDEHLLHGKH</sequence>
<dbReference type="Pfam" id="PF00571">
    <property type="entry name" value="CBS"/>
    <property type="match status" value="2"/>
</dbReference>
<dbReference type="SUPFAM" id="SSF54631">
    <property type="entry name" value="CBS-domain pair"/>
    <property type="match status" value="1"/>
</dbReference>
<dbReference type="EMBL" id="JAOQIO010000107">
    <property type="protein sequence ID" value="MCU6796734.1"/>
    <property type="molecule type" value="Genomic_DNA"/>
</dbReference>
<dbReference type="InterPro" id="IPR046342">
    <property type="entry name" value="CBS_dom_sf"/>
</dbReference>
<dbReference type="RefSeq" id="WP_262687623.1">
    <property type="nucleotide sequence ID" value="NZ_JAOQIO010000107.1"/>
</dbReference>
<comment type="caution">
    <text evidence="4">The sequence shown here is derived from an EMBL/GenBank/DDBJ whole genome shotgun (WGS) entry which is preliminary data.</text>
</comment>
<dbReference type="Pfam" id="PF00990">
    <property type="entry name" value="GGDEF"/>
    <property type="match status" value="1"/>
</dbReference>
<evidence type="ECO:0000259" key="2">
    <source>
        <dbReference type="PROSITE" id="PS50887"/>
    </source>
</evidence>
<dbReference type="InterPro" id="IPR050469">
    <property type="entry name" value="Diguanylate_Cyclase"/>
</dbReference>
<dbReference type="InterPro" id="IPR000644">
    <property type="entry name" value="CBS_dom"/>
</dbReference>
<keyword evidence="5" id="KW-1185">Reference proteome</keyword>
<evidence type="ECO:0000256" key="1">
    <source>
        <dbReference type="PROSITE-ProRule" id="PRU00703"/>
    </source>
</evidence>
<dbReference type="CDD" id="cd01949">
    <property type="entry name" value="GGDEF"/>
    <property type="match status" value="1"/>
</dbReference>
<dbReference type="PANTHER" id="PTHR45138:SF9">
    <property type="entry name" value="DIGUANYLATE CYCLASE DGCM-RELATED"/>
    <property type="match status" value="1"/>
</dbReference>
<name>A0ABT2UST7_9BACL</name>
<accession>A0ABT2UST7</accession>
<feature type="domain" description="CBS" evidence="3">
    <location>
        <begin position="63"/>
        <end position="118"/>
    </location>
</feature>
<organism evidence="4 5">
    <name type="scientific">Paenibacillus baimaensis</name>
    <dbReference type="NCBI Taxonomy" id="2982185"/>
    <lineage>
        <taxon>Bacteria</taxon>
        <taxon>Bacillati</taxon>
        <taxon>Bacillota</taxon>
        <taxon>Bacilli</taxon>
        <taxon>Bacillales</taxon>
        <taxon>Paenibacillaceae</taxon>
        <taxon>Paenibacillus</taxon>
    </lineage>
</organism>
<dbReference type="Gene3D" id="3.30.70.270">
    <property type="match status" value="1"/>
</dbReference>
<evidence type="ECO:0000313" key="5">
    <source>
        <dbReference type="Proteomes" id="UP001652445"/>
    </source>
</evidence>
<reference evidence="4 5" key="1">
    <citation type="submission" date="2022-09" db="EMBL/GenBank/DDBJ databases">
        <authorList>
            <person name="Han X.L."/>
            <person name="Wang Q."/>
            <person name="Lu T."/>
        </authorList>
    </citation>
    <scope>NUCLEOTIDE SEQUENCE [LARGE SCALE GENOMIC DNA]</scope>
    <source>
        <strain evidence="4 5">WQ 127069</strain>
    </source>
</reference>
<dbReference type="SMART" id="SM00267">
    <property type="entry name" value="GGDEF"/>
    <property type="match status" value="1"/>
</dbReference>
<dbReference type="InterPro" id="IPR029787">
    <property type="entry name" value="Nucleotide_cyclase"/>
</dbReference>
<dbReference type="NCBIfam" id="TIGR00254">
    <property type="entry name" value="GGDEF"/>
    <property type="match status" value="1"/>
</dbReference>
<evidence type="ECO:0000313" key="4">
    <source>
        <dbReference type="EMBL" id="MCU6796734.1"/>
    </source>
</evidence>
<dbReference type="Proteomes" id="UP001652445">
    <property type="component" value="Unassembled WGS sequence"/>
</dbReference>
<protein>
    <submittedName>
        <fullName evidence="4">GGDEF domain-containing protein</fullName>
    </submittedName>
</protein>
<keyword evidence="1" id="KW-0129">CBS domain</keyword>
<dbReference type="PROSITE" id="PS50887">
    <property type="entry name" value="GGDEF"/>
    <property type="match status" value="1"/>
</dbReference>
<gene>
    <name evidence="4" type="ORF">OB236_31870</name>
</gene>
<proteinExistence type="predicted"/>
<dbReference type="PANTHER" id="PTHR45138">
    <property type="entry name" value="REGULATORY COMPONENTS OF SENSORY TRANSDUCTION SYSTEM"/>
    <property type="match status" value="1"/>
</dbReference>